<keyword evidence="2" id="KW-1185">Reference proteome</keyword>
<dbReference type="GO" id="GO:0008233">
    <property type="term" value="F:peptidase activity"/>
    <property type="evidence" value="ECO:0007669"/>
    <property type="project" value="UniProtKB-KW"/>
</dbReference>
<accession>A0A090TNP1</accession>
<sequence length="56" mass="6232">MEGLVDVARLSPLGLDTFAEVDRFRANEDGSNPQASLDRQCNGYWHQIAGLDIKQI</sequence>
<dbReference type="EMBL" id="BBMT01000002">
    <property type="protein sequence ID" value="GAL32832.1"/>
    <property type="molecule type" value="Genomic_DNA"/>
</dbReference>
<reference evidence="1 2" key="1">
    <citation type="submission" date="2014-09" db="EMBL/GenBank/DDBJ databases">
        <title>Vibrio maritimus JCM 19240. (C210) whole genome shotgun sequence.</title>
        <authorList>
            <person name="Sawabe T."/>
            <person name="Meirelles P."/>
            <person name="Nakanishi M."/>
            <person name="Sayaka M."/>
            <person name="Hattori M."/>
            <person name="Ohkuma M."/>
        </authorList>
    </citation>
    <scope>NUCLEOTIDE SEQUENCE [LARGE SCALE GENOMIC DNA]</scope>
    <source>
        <strain evidence="1 2">JCM 19240</strain>
    </source>
</reference>
<keyword evidence="1" id="KW-0645">Protease</keyword>
<proteinExistence type="predicted"/>
<gene>
    <name evidence="1" type="ORF">JCM19240_6264</name>
</gene>
<keyword evidence="1" id="KW-0378">Hydrolase</keyword>
<dbReference type="GO" id="GO:0006508">
    <property type="term" value="P:proteolysis"/>
    <property type="evidence" value="ECO:0007669"/>
    <property type="project" value="UniProtKB-KW"/>
</dbReference>
<evidence type="ECO:0000313" key="1">
    <source>
        <dbReference type="EMBL" id="GAL32832.1"/>
    </source>
</evidence>
<evidence type="ECO:0000313" key="2">
    <source>
        <dbReference type="Proteomes" id="UP000029224"/>
    </source>
</evidence>
<organism evidence="1 2">
    <name type="scientific">Vibrio maritimus</name>
    <dbReference type="NCBI Taxonomy" id="990268"/>
    <lineage>
        <taxon>Bacteria</taxon>
        <taxon>Pseudomonadati</taxon>
        <taxon>Pseudomonadota</taxon>
        <taxon>Gammaproteobacteria</taxon>
        <taxon>Vibrionales</taxon>
        <taxon>Vibrionaceae</taxon>
        <taxon>Vibrio</taxon>
    </lineage>
</organism>
<comment type="caution">
    <text evidence="1">The sequence shown here is derived from an EMBL/GenBank/DDBJ whole genome shotgun (WGS) entry which is preliminary data.</text>
</comment>
<protein>
    <submittedName>
        <fullName evidence="1">Putative protease</fullName>
    </submittedName>
</protein>
<dbReference type="AlphaFoldDB" id="A0A090TNP1"/>
<dbReference type="Proteomes" id="UP000029224">
    <property type="component" value="Unassembled WGS sequence"/>
</dbReference>
<name>A0A090TNP1_9VIBR</name>
<reference evidence="1 2" key="2">
    <citation type="submission" date="2014-09" db="EMBL/GenBank/DDBJ databases">
        <authorList>
            <consortium name="NBRP consortium"/>
            <person name="Sawabe T."/>
            <person name="Meirelles P."/>
            <person name="Nakanishi M."/>
            <person name="Sayaka M."/>
            <person name="Hattori M."/>
            <person name="Ohkuma M."/>
        </authorList>
    </citation>
    <scope>NUCLEOTIDE SEQUENCE [LARGE SCALE GENOMIC DNA]</scope>
    <source>
        <strain evidence="1 2">JCM 19240</strain>
    </source>
</reference>